<dbReference type="EMBL" id="BDIP01004464">
    <property type="protein sequence ID" value="GIQ88865.1"/>
    <property type="molecule type" value="Genomic_DNA"/>
</dbReference>
<comment type="caution">
    <text evidence="1">The sequence shown here is derived from an EMBL/GenBank/DDBJ whole genome shotgun (WGS) entry which is preliminary data.</text>
</comment>
<gene>
    <name evidence="1" type="ORF">KIPB_011209</name>
</gene>
<feature type="non-terminal residue" evidence="1">
    <location>
        <position position="1"/>
    </location>
</feature>
<organism evidence="1 2">
    <name type="scientific">Kipferlia bialata</name>
    <dbReference type="NCBI Taxonomy" id="797122"/>
    <lineage>
        <taxon>Eukaryota</taxon>
        <taxon>Metamonada</taxon>
        <taxon>Carpediemonas-like organisms</taxon>
        <taxon>Kipferlia</taxon>
    </lineage>
</organism>
<name>A0A9K3D5S2_9EUKA</name>
<keyword evidence="2" id="KW-1185">Reference proteome</keyword>
<evidence type="ECO:0000313" key="2">
    <source>
        <dbReference type="Proteomes" id="UP000265618"/>
    </source>
</evidence>
<accession>A0A9K3D5S2</accession>
<reference evidence="1 2" key="1">
    <citation type="journal article" date="2018" name="PLoS ONE">
        <title>The draft genome of Kipferlia bialata reveals reductive genome evolution in fornicate parasites.</title>
        <authorList>
            <person name="Tanifuji G."/>
            <person name="Takabayashi S."/>
            <person name="Kume K."/>
            <person name="Takagi M."/>
            <person name="Nakayama T."/>
            <person name="Kamikawa R."/>
            <person name="Inagaki Y."/>
            <person name="Hashimoto T."/>
        </authorList>
    </citation>
    <scope>NUCLEOTIDE SEQUENCE [LARGE SCALE GENOMIC DNA]</scope>
    <source>
        <strain evidence="1">NY0173</strain>
    </source>
</reference>
<evidence type="ECO:0000313" key="1">
    <source>
        <dbReference type="EMBL" id="GIQ88865.1"/>
    </source>
</evidence>
<dbReference type="Proteomes" id="UP000265618">
    <property type="component" value="Unassembled WGS sequence"/>
</dbReference>
<protein>
    <submittedName>
        <fullName evidence="1">Uncharacterized protein</fullName>
    </submittedName>
</protein>
<dbReference type="AlphaFoldDB" id="A0A9K3D5S2"/>
<proteinExistence type="predicted"/>
<sequence>MFATVPGLQVRIGLPGNGRTLLEFTTPGDVDPLTPLSSVVSGIAVPNVEEESSVSDDDTLITAGGQPPTLALYTCDMTHPIPMDIPVG</sequence>